<reference evidence="13 14" key="1">
    <citation type="submission" date="2020-08" db="EMBL/GenBank/DDBJ databases">
        <title>Genome public.</title>
        <authorList>
            <person name="Liu C."/>
            <person name="Sun Q."/>
        </authorList>
    </citation>
    <scope>NUCLEOTIDE SEQUENCE [LARGE SCALE GENOMIC DNA]</scope>
    <source>
        <strain evidence="13 14">NSJ-26</strain>
    </source>
</reference>
<dbReference type="Gene3D" id="1.20.120.1220">
    <property type="match status" value="1"/>
</dbReference>
<keyword evidence="9" id="KW-0645">Protease</keyword>
<evidence type="ECO:0000256" key="2">
    <source>
        <dbReference type="ARBA" id="ARBA00005801"/>
    </source>
</evidence>
<evidence type="ECO:0000256" key="5">
    <source>
        <dbReference type="ARBA" id="ARBA00022692"/>
    </source>
</evidence>
<dbReference type="GO" id="GO:0005886">
    <property type="term" value="C:plasma membrane"/>
    <property type="evidence" value="ECO:0007669"/>
    <property type="project" value="UniProtKB-SubCell"/>
</dbReference>
<comment type="catalytic activity">
    <reaction evidence="9">
        <text>Typically cleaves a -Gly-|-Phe- bond to release an N-terminal, basic peptide of 5-8 residues from type IV prepilin, and then N-methylates the new N-terminal amino group, the methyl donor being S-adenosyl-L-methionine.</text>
        <dbReference type="EC" id="3.4.23.43"/>
    </reaction>
</comment>
<evidence type="ECO:0000256" key="7">
    <source>
        <dbReference type="ARBA" id="ARBA00023136"/>
    </source>
</evidence>
<keyword evidence="3" id="KW-1003">Cell membrane</keyword>
<evidence type="ECO:0000256" key="4">
    <source>
        <dbReference type="ARBA" id="ARBA00022519"/>
    </source>
</evidence>
<dbReference type="Proteomes" id="UP000601522">
    <property type="component" value="Unassembled WGS sequence"/>
</dbReference>
<dbReference type="InterPro" id="IPR010627">
    <property type="entry name" value="Prepilin_pept_A24_N"/>
</dbReference>
<name>A0A926F283_9FIRM</name>
<sequence length="252" mass="28831">MHLLVFIIGLVIGSFLNVCIYRIPKKQSICYPSSHCIKCNIKIKWYDNIPLISYAILQGKCRYCKENIDLQYPIVEILNGILYLILFYHYKFTISFIFHGLIASILLVVFFIDFQEMIIPDILVVTIIVLEIFHKFILYFTTSAKVNLLDSVIGLLVAGMIFMFIILFSKGQMGSGDMTLISALGFILGLKYILLTIFLSFFIGAILSLLLLLFGVKSRKDFIPFSPFIILGFFIVLLYGESIINLYIELII</sequence>
<dbReference type="EMBL" id="JACRTK010000002">
    <property type="protein sequence ID" value="MBC8590590.1"/>
    <property type="molecule type" value="Genomic_DNA"/>
</dbReference>
<evidence type="ECO:0000256" key="3">
    <source>
        <dbReference type="ARBA" id="ARBA00022475"/>
    </source>
</evidence>
<proteinExistence type="inferred from homology"/>
<gene>
    <name evidence="13" type="ORF">H8689_05525</name>
</gene>
<dbReference type="Pfam" id="PF01478">
    <property type="entry name" value="Peptidase_A24"/>
    <property type="match status" value="1"/>
</dbReference>
<dbReference type="EC" id="3.4.23.43" evidence="9"/>
<accession>A0A926F283</accession>
<keyword evidence="7 10" id="KW-0472">Membrane</keyword>
<keyword evidence="9" id="KW-0378">Hydrolase</keyword>
<comment type="similarity">
    <text evidence="2 8">Belongs to the peptidase A24 family.</text>
</comment>
<feature type="transmembrane region" description="Helical" evidence="10">
    <location>
        <begin position="6"/>
        <end position="23"/>
    </location>
</feature>
<dbReference type="InterPro" id="IPR000045">
    <property type="entry name" value="Prepilin_IV_endopep_pep"/>
</dbReference>
<feature type="transmembrane region" description="Helical" evidence="10">
    <location>
        <begin position="228"/>
        <end position="248"/>
    </location>
</feature>
<comment type="caution">
    <text evidence="13">The sequence shown here is derived from an EMBL/GenBank/DDBJ whole genome shotgun (WGS) entry which is preliminary data.</text>
</comment>
<feature type="transmembrane region" description="Helical" evidence="10">
    <location>
        <begin position="152"/>
        <end position="171"/>
    </location>
</feature>
<protein>
    <recommendedName>
        <fullName evidence="9">Prepilin leader peptidase/N-methyltransferase</fullName>
        <ecNumber evidence="9">2.1.1.-</ecNumber>
        <ecNumber evidence="9">3.4.23.43</ecNumber>
    </recommendedName>
</protein>
<evidence type="ECO:0000256" key="10">
    <source>
        <dbReference type="SAM" id="Phobius"/>
    </source>
</evidence>
<feature type="domain" description="Prepilin peptidase A24 N-terminal" evidence="12">
    <location>
        <begin position="7"/>
        <end position="90"/>
    </location>
</feature>
<dbReference type="PANTHER" id="PTHR30487">
    <property type="entry name" value="TYPE 4 PREPILIN-LIKE PROTEINS LEADER PEPTIDE-PROCESSING ENZYME"/>
    <property type="match status" value="1"/>
</dbReference>
<evidence type="ECO:0000313" key="13">
    <source>
        <dbReference type="EMBL" id="MBC8590590.1"/>
    </source>
</evidence>
<keyword evidence="9" id="KW-0489">Methyltransferase</keyword>
<dbReference type="GO" id="GO:0004190">
    <property type="term" value="F:aspartic-type endopeptidase activity"/>
    <property type="evidence" value="ECO:0007669"/>
    <property type="project" value="UniProtKB-EC"/>
</dbReference>
<dbReference type="InterPro" id="IPR014032">
    <property type="entry name" value="Peptidase_A24A_bac"/>
</dbReference>
<dbReference type="GO" id="GO:0006465">
    <property type="term" value="P:signal peptide processing"/>
    <property type="evidence" value="ECO:0007669"/>
    <property type="project" value="TreeGrafter"/>
</dbReference>
<keyword evidence="9" id="KW-0511">Multifunctional enzyme</keyword>
<feature type="transmembrane region" description="Helical" evidence="10">
    <location>
        <begin position="121"/>
        <end position="140"/>
    </location>
</feature>
<dbReference type="Pfam" id="PF06750">
    <property type="entry name" value="A24_N_bact"/>
    <property type="match status" value="1"/>
</dbReference>
<comment type="subcellular location">
    <subcellularLocation>
        <location evidence="1">Cell inner membrane</location>
        <topology evidence="1">Multi-pass membrane protein</topology>
    </subcellularLocation>
    <subcellularLocation>
        <location evidence="9">Cell membrane</location>
        <topology evidence="9">Multi-pass membrane protein</topology>
    </subcellularLocation>
</comment>
<dbReference type="GO" id="GO:0008168">
    <property type="term" value="F:methyltransferase activity"/>
    <property type="evidence" value="ECO:0007669"/>
    <property type="project" value="UniProtKB-KW"/>
</dbReference>
<feature type="transmembrane region" description="Helical" evidence="10">
    <location>
        <begin position="192"/>
        <end position="216"/>
    </location>
</feature>
<evidence type="ECO:0000256" key="9">
    <source>
        <dbReference type="RuleBase" id="RU003794"/>
    </source>
</evidence>
<evidence type="ECO:0000313" key="14">
    <source>
        <dbReference type="Proteomes" id="UP000601522"/>
    </source>
</evidence>
<dbReference type="InterPro" id="IPR050882">
    <property type="entry name" value="Prepilin_peptidase/N-MTase"/>
</dbReference>
<organism evidence="13 14">
    <name type="scientific">Wansuia hejianensis</name>
    <dbReference type="NCBI Taxonomy" id="2763667"/>
    <lineage>
        <taxon>Bacteria</taxon>
        <taxon>Bacillati</taxon>
        <taxon>Bacillota</taxon>
        <taxon>Clostridia</taxon>
        <taxon>Lachnospirales</taxon>
        <taxon>Lachnospiraceae</taxon>
        <taxon>Wansuia</taxon>
    </lineage>
</organism>
<dbReference type="EC" id="2.1.1.-" evidence="9"/>
<evidence type="ECO:0000256" key="1">
    <source>
        <dbReference type="ARBA" id="ARBA00004429"/>
    </source>
</evidence>
<keyword evidence="5 9" id="KW-0812">Transmembrane</keyword>
<evidence type="ECO:0000259" key="12">
    <source>
        <dbReference type="Pfam" id="PF06750"/>
    </source>
</evidence>
<feature type="domain" description="Prepilin type IV endopeptidase peptidase" evidence="11">
    <location>
        <begin position="101"/>
        <end position="209"/>
    </location>
</feature>
<keyword evidence="6 10" id="KW-1133">Transmembrane helix</keyword>
<keyword evidence="9" id="KW-0808">Transferase</keyword>
<dbReference type="GO" id="GO:0032259">
    <property type="term" value="P:methylation"/>
    <property type="evidence" value="ECO:0007669"/>
    <property type="project" value="UniProtKB-KW"/>
</dbReference>
<keyword evidence="4" id="KW-0997">Cell inner membrane</keyword>
<evidence type="ECO:0000256" key="6">
    <source>
        <dbReference type="ARBA" id="ARBA00022989"/>
    </source>
</evidence>
<dbReference type="AlphaFoldDB" id="A0A926F283"/>
<evidence type="ECO:0000259" key="11">
    <source>
        <dbReference type="Pfam" id="PF01478"/>
    </source>
</evidence>
<comment type="function">
    <text evidence="9">Plays an essential role in type IV pili and type II pseudopili formation by proteolytically removing the leader sequence from substrate proteins and subsequently monomethylating the alpha-amino group of the newly exposed N-terminal phenylalanine.</text>
</comment>
<dbReference type="RefSeq" id="WP_249323427.1">
    <property type="nucleotide sequence ID" value="NZ_JACRTK010000002.1"/>
</dbReference>
<feature type="transmembrane region" description="Helical" evidence="10">
    <location>
        <begin position="96"/>
        <end position="114"/>
    </location>
</feature>
<dbReference type="PRINTS" id="PR00864">
    <property type="entry name" value="PREPILNPTASE"/>
</dbReference>
<evidence type="ECO:0000256" key="8">
    <source>
        <dbReference type="RuleBase" id="RU003793"/>
    </source>
</evidence>
<dbReference type="PANTHER" id="PTHR30487:SF0">
    <property type="entry name" value="PREPILIN LEADER PEPTIDASE_N-METHYLTRANSFERASE-RELATED"/>
    <property type="match status" value="1"/>
</dbReference>
<keyword evidence="14" id="KW-1185">Reference proteome</keyword>